<dbReference type="GO" id="GO:0016579">
    <property type="term" value="P:protein deubiquitination"/>
    <property type="evidence" value="ECO:0007669"/>
    <property type="project" value="InterPro"/>
</dbReference>
<evidence type="ECO:0000259" key="9">
    <source>
        <dbReference type="PROSITE" id="PS50235"/>
    </source>
</evidence>
<evidence type="ECO:0000256" key="7">
    <source>
        <dbReference type="ARBA" id="ARBA00022807"/>
    </source>
</evidence>
<sequence length="599" mass="67285">MTAPSPGYYLGIVNMSGTFCFLNSVLQALSSLTPFLEHLSALSDLAIRTDTPTPLLSTFLPVLFQLLTPSPTKYPRPLRPTELVEALRQSDTVKRSGMFGRLRDQQDAQELWVLLNGCVEEERVAIEKNDKSSKLGIKGLLDGRGGGDDTERESRDRPWQSPFEGRMAFRRSCQMCGYSEGIRLTKFDSLSLPVPRARSTTLESMLEAYTSLEILTDSQCRKCRVLHTLRRLRARLPENEREVSEQAGQIKTKSMLASTNSYIPLEDILRSNTVMNDQGEEEEEGKEGNRPMTNSKKKRLREARKELERERELIRQIEILVSENRWEDNLDGVAWDLVDGGISTRQDMLSLPPRILTLHLNRSSFDYHYASKNACQVIYPAKLDLTPFSTTGTLSLSPSSPISSCAPSEPVGLLSGPLSYELSSAVYHYGSHTSGHYVTYRRVPFTDRWLRISDDDVAELPNGVADVRRAAGEAFMLFYELREGNAGSKQQACQPELSGQPQTGRSSVSSFNILSDRDPSPMTNGHVAVDDDAKIEVTCSTGYLSEKPKKEQEEEKRVDDREHDRGSTEQDRSSSKPTDDRKKKRKKKKDQGGTVTENL</sequence>
<feature type="compositionally biased region" description="Basic and acidic residues" evidence="8">
    <location>
        <begin position="145"/>
        <end position="158"/>
    </location>
</feature>
<keyword evidence="6 10" id="KW-0378">Hydrolase</keyword>
<organism evidence="10">
    <name type="scientific">Phaffia rhodozyma</name>
    <name type="common">Yeast</name>
    <name type="synonym">Xanthophyllomyces dendrorhous</name>
    <dbReference type="NCBI Taxonomy" id="264483"/>
    <lineage>
        <taxon>Eukaryota</taxon>
        <taxon>Fungi</taxon>
        <taxon>Dikarya</taxon>
        <taxon>Basidiomycota</taxon>
        <taxon>Agaricomycotina</taxon>
        <taxon>Tremellomycetes</taxon>
        <taxon>Cystofilobasidiales</taxon>
        <taxon>Mrakiaceae</taxon>
        <taxon>Phaffia</taxon>
    </lineage>
</organism>
<dbReference type="Pfam" id="PF00443">
    <property type="entry name" value="UCH"/>
    <property type="match status" value="1"/>
</dbReference>
<proteinExistence type="inferred from homology"/>
<evidence type="ECO:0000256" key="5">
    <source>
        <dbReference type="ARBA" id="ARBA00022786"/>
    </source>
</evidence>
<evidence type="ECO:0000256" key="1">
    <source>
        <dbReference type="ARBA" id="ARBA00000707"/>
    </source>
</evidence>
<dbReference type="GO" id="GO:0005634">
    <property type="term" value="C:nucleus"/>
    <property type="evidence" value="ECO:0007669"/>
    <property type="project" value="TreeGrafter"/>
</dbReference>
<dbReference type="InterPro" id="IPR050164">
    <property type="entry name" value="Peptidase_C19"/>
</dbReference>
<feature type="compositionally biased region" description="Basic and acidic residues" evidence="8">
    <location>
        <begin position="546"/>
        <end position="581"/>
    </location>
</feature>
<evidence type="ECO:0000313" key="10">
    <source>
        <dbReference type="EMBL" id="CED82681.1"/>
    </source>
</evidence>
<dbReference type="PANTHER" id="PTHR24006">
    <property type="entry name" value="UBIQUITIN CARBOXYL-TERMINAL HYDROLASE"/>
    <property type="match status" value="1"/>
</dbReference>
<dbReference type="GO" id="GO:0005829">
    <property type="term" value="C:cytosol"/>
    <property type="evidence" value="ECO:0007669"/>
    <property type="project" value="TreeGrafter"/>
</dbReference>
<reference evidence="10" key="1">
    <citation type="submission" date="2014-08" db="EMBL/GenBank/DDBJ databases">
        <authorList>
            <person name="Sharma Rahul"/>
            <person name="Thines Marco"/>
        </authorList>
    </citation>
    <scope>NUCLEOTIDE SEQUENCE</scope>
</reference>
<feature type="region of interest" description="Disordered" evidence="8">
    <location>
        <begin position="277"/>
        <end position="301"/>
    </location>
</feature>
<evidence type="ECO:0000256" key="2">
    <source>
        <dbReference type="ARBA" id="ARBA00009085"/>
    </source>
</evidence>
<feature type="region of interest" description="Disordered" evidence="8">
    <location>
        <begin position="137"/>
        <end position="160"/>
    </location>
</feature>
<dbReference type="InterPro" id="IPR038765">
    <property type="entry name" value="Papain-like_cys_pep_sf"/>
</dbReference>
<dbReference type="EMBL" id="LN483142">
    <property type="protein sequence ID" value="CED82681.1"/>
    <property type="molecule type" value="Genomic_DNA"/>
</dbReference>
<evidence type="ECO:0000256" key="6">
    <source>
        <dbReference type="ARBA" id="ARBA00022801"/>
    </source>
</evidence>
<dbReference type="GO" id="GO:0004843">
    <property type="term" value="F:cysteine-type deubiquitinase activity"/>
    <property type="evidence" value="ECO:0007669"/>
    <property type="project" value="UniProtKB-EC"/>
</dbReference>
<dbReference type="SUPFAM" id="SSF54001">
    <property type="entry name" value="Cysteine proteinases"/>
    <property type="match status" value="1"/>
</dbReference>
<dbReference type="Gene3D" id="3.90.70.10">
    <property type="entry name" value="Cysteine proteinases"/>
    <property type="match status" value="1"/>
</dbReference>
<dbReference type="EC" id="3.4.19.12" evidence="3"/>
<dbReference type="PANTHER" id="PTHR24006:SF888">
    <property type="entry name" value="UBIQUITIN CARBOXYL-TERMINAL HYDROLASE 30"/>
    <property type="match status" value="1"/>
</dbReference>
<feature type="compositionally biased region" description="Polar residues" evidence="8">
    <location>
        <begin position="489"/>
        <end position="513"/>
    </location>
</feature>
<protein>
    <recommendedName>
        <fullName evidence="3">ubiquitinyl hydrolase 1</fullName>
        <ecNumber evidence="3">3.4.19.12</ecNumber>
    </recommendedName>
</protein>
<keyword evidence="5" id="KW-0833">Ubl conjugation pathway</keyword>
<dbReference type="InterPro" id="IPR001394">
    <property type="entry name" value="Peptidase_C19_UCH"/>
</dbReference>
<dbReference type="GO" id="GO:0006508">
    <property type="term" value="P:proteolysis"/>
    <property type="evidence" value="ECO:0007669"/>
    <property type="project" value="UniProtKB-KW"/>
</dbReference>
<dbReference type="PROSITE" id="PS50235">
    <property type="entry name" value="USP_3"/>
    <property type="match status" value="1"/>
</dbReference>
<comment type="catalytic activity">
    <reaction evidence="1">
        <text>Thiol-dependent hydrolysis of ester, thioester, amide, peptide and isopeptide bonds formed by the C-terminal Gly of ubiquitin (a 76-residue protein attached to proteins as an intracellular targeting signal).</text>
        <dbReference type="EC" id="3.4.19.12"/>
    </reaction>
</comment>
<dbReference type="InterPro" id="IPR028889">
    <property type="entry name" value="USP"/>
</dbReference>
<name>A0A0F7SMK6_PHARH</name>
<feature type="region of interest" description="Disordered" evidence="8">
    <location>
        <begin position="489"/>
        <end position="599"/>
    </location>
</feature>
<accession>A0A0F7SMK6</accession>
<evidence type="ECO:0000256" key="4">
    <source>
        <dbReference type="ARBA" id="ARBA00022670"/>
    </source>
</evidence>
<evidence type="ECO:0000256" key="3">
    <source>
        <dbReference type="ARBA" id="ARBA00012759"/>
    </source>
</evidence>
<feature type="domain" description="USP" evidence="9">
    <location>
        <begin position="10"/>
        <end position="482"/>
    </location>
</feature>
<evidence type="ECO:0000256" key="8">
    <source>
        <dbReference type="SAM" id="MobiDB-lite"/>
    </source>
</evidence>
<keyword evidence="4" id="KW-0645">Protease</keyword>
<comment type="similarity">
    <text evidence="2">Belongs to the peptidase C19 family.</text>
</comment>
<keyword evidence="7" id="KW-0788">Thiol protease</keyword>
<dbReference type="AlphaFoldDB" id="A0A0F7SMK6"/>